<sequence>MQNKITNIVIIGGGTAGWITAGILAAEHNADNGHLAPKPKLNITLIESPDVATIGVGEGTWPSMRSTLQKIGISETEFMIKCDASFKQGSCFNQWQTSALDSNSGLHQYIHPFSLPAGEPQFNIAPYWLPHQQQVSFADAVGQQNAICGQHLAPKQIGTPEFSFINNYGYHLNAAKFSQLLQSHCIEKLAINHIQDHVTKVNQVADVNYHLNSNDICSVSTTNHGDIQGDLFIDCTGTSALLIGQTLNVPFICKKQQLFNDSAIALQLPYDNAQQDIASCTHSTAQTHGWIWDIGLPTRSGIGHVYSSSHTSEQQASDQLLAYAKNKQPNINLNNLSVKKLSIAPGHRQVCWQNNCVAIGMASGFIEPLEASALALIEWTAKTVAQQLPDNRQVMDTIANRVNQQFTLHWQQIVEFLKLHYVVSNRADSDYWHDHRETNTIPDNLQYLLELWRYQVPSQQDILYKEALFPAASYQFVLYGMGFNTQQYSHLKPSNIKQAQQLFTENLQRTQAMLKVLPSNRALLNQIAKQGFSTI</sequence>
<keyword evidence="2" id="KW-0547">Nucleotide-binding</keyword>
<dbReference type="EMBL" id="JAKIKP010000014">
    <property type="protein sequence ID" value="MCL1144048.1"/>
    <property type="molecule type" value="Genomic_DNA"/>
</dbReference>
<reference evidence="3" key="1">
    <citation type="submission" date="2022-01" db="EMBL/GenBank/DDBJ databases">
        <title>Whole genome-based taxonomy of the Shewanellaceae.</title>
        <authorList>
            <person name="Martin-Rodriguez A.J."/>
        </authorList>
    </citation>
    <scope>NUCLEOTIDE SEQUENCE</scope>
    <source>
        <strain evidence="3">DSM 16422</strain>
    </source>
</reference>
<feature type="binding site" evidence="2">
    <location>
        <position position="87"/>
    </location>
    <ligand>
        <name>7-chloro-L-tryptophan</name>
        <dbReference type="ChEBI" id="CHEBI:58713"/>
    </ligand>
</feature>
<dbReference type="InterPro" id="IPR036188">
    <property type="entry name" value="FAD/NAD-bd_sf"/>
</dbReference>
<feature type="active site" evidence="1">
    <location>
        <position position="87"/>
    </location>
</feature>
<dbReference type="GO" id="GO:0004497">
    <property type="term" value="F:monooxygenase activity"/>
    <property type="evidence" value="ECO:0007669"/>
    <property type="project" value="InterPro"/>
</dbReference>
<protein>
    <submittedName>
        <fullName evidence="3">Tryptophan 7-halogenase</fullName>
    </submittedName>
</protein>
<accession>A0A9X2CHZ5</accession>
<keyword evidence="2" id="KW-0274">FAD</keyword>
<name>A0A9X2CHZ5_9GAMM</name>
<dbReference type="PANTHER" id="PTHR43747:SF4">
    <property type="entry name" value="FLAVIN-DEPENDENT TRYPTOPHAN HALOGENASE"/>
    <property type="match status" value="1"/>
</dbReference>
<dbReference type="PANTHER" id="PTHR43747">
    <property type="entry name" value="FAD-BINDING PROTEIN"/>
    <property type="match status" value="1"/>
</dbReference>
<dbReference type="InterPro" id="IPR050816">
    <property type="entry name" value="Flavin-dep_Halogenase_NPB"/>
</dbReference>
<dbReference type="Pfam" id="PF04820">
    <property type="entry name" value="Trp_halogenase"/>
    <property type="match status" value="1"/>
</dbReference>
<dbReference type="PIRSF" id="PIRSF011396">
    <property type="entry name" value="Trp_halogenase"/>
    <property type="match status" value="1"/>
</dbReference>
<organism evidence="3 4">
    <name type="scientific">Shewanella gaetbuli</name>
    <dbReference type="NCBI Taxonomy" id="220752"/>
    <lineage>
        <taxon>Bacteria</taxon>
        <taxon>Pseudomonadati</taxon>
        <taxon>Pseudomonadota</taxon>
        <taxon>Gammaproteobacteria</taxon>
        <taxon>Alteromonadales</taxon>
        <taxon>Shewanellaceae</taxon>
        <taxon>Shewanella</taxon>
    </lineage>
</organism>
<dbReference type="AlphaFoldDB" id="A0A9X2CHZ5"/>
<evidence type="ECO:0000256" key="1">
    <source>
        <dbReference type="PIRSR" id="PIRSR011396-1"/>
    </source>
</evidence>
<comment type="caution">
    <text evidence="3">The sequence shown here is derived from an EMBL/GenBank/DDBJ whole genome shotgun (WGS) entry which is preliminary data.</text>
</comment>
<feature type="binding site" evidence="2">
    <location>
        <begin position="13"/>
        <end position="16"/>
    </location>
    <ligand>
        <name>FAD</name>
        <dbReference type="ChEBI" id="CHEBI:57692"/>
    </ligand>
</feature>
<dbReference type="GO" id="GO:0000166">
    <property type="term" value="F:nucleotide binding"/>
    <property type="evidence" value="ECO:0007669"/>
    <property type="project" value="UniProtKB-KW"/>
</dbReference>
<dbReference type="Proteomes" id="UP001139333">
    <property type="component" value="Unassembled WGS sequence"/>
</dbReference>
<dbReference type="Gene3D" id="3.50.50.60">
    <property type="entry name" value="FAD/NAD(P)-binding domain"/>
    <property type="match status" value="1"/>
</dbReference>
<dbReference type="SUPFAM" id="SSF51905">
    <property type="entry name" value="FAD/NAD(P)-binding domain"/>
    <property type="match status" value="1"/>
</dbReference>
<feature type="binding site" evidence="2">
    <location>
        <position position="198"/>
    </location>
    <ligand>
        <name>FAD</name>
        <dbReference type="ChEBI" id="CHEBI:57692"/>
    </ligand>
</feature>
<proteinExistence type="predicted"/>
<evidence type="ECO:0000256" key="2">
    <source>
        <dbReference type="PIRSR" id="PIRSR011396-2"/>
    </source>
</evidence>
<dbReference type="InterPro" id="IPR033856">
    <property type="entry name" value="Trp_halogen"/>
</dbReference>
<feature type="binding site" evidence="2">
    <location>
        <position position="370"/>
    </location>
    <ligand>
        <name>L-tryptophan</name>
        <dbReference type="ChEBI" id="CHEBI:57912"/>
    </ligand>
</feature>
<evidence type="ECO:0000313" key="3">
    <source>
        <dbReference type="EMBL" id="MCL1144048.1"/>
    </source>
</evidence>
<gene>
    <name evidence="3" type="ORF">L2672_15310</name>
</gene>
<dbReference type="InterPro" id="IPR006905">
    <property type="entry name" value="Flavin_halogenase"/>
</dbReference>
<evidence type="ECO:0000313" key="4">
    <source>
        <dbReference type="Proteomes" id="UP001139333"/>
    </source>
</evidence>
<dbReference type="RefSeq" id="WP_248996715.1">
    <property type="nucleotide sequence ID" value="NZ_JAKIKP010000014.1"/>
</dbReference>
<keyword evidence="4" id="KW-1185">Reference proteome</keyword>
<keyword evidence="2" id="KW-0285">Flavoprotein</keyword>